<name>A0A5N6DK94_ASPPA</name>
<keyword evidence="3" id="KW-1185">Reference proteome</keyword>
<dbReference type="EMBL" id="ML734970">
    <property type="protein sequence ID" value="KAB8205526.1"/>
    <property type="molecule type" value="Genomic_DNA"/>
</dbReference>
<proteinExistence type="predicted"/>
<dbReference type="AlphaFoldDB" id="A0A5N6DK94"/>
<evidence type="ECO:0000313" key="2">
    <source>
        <dbReference type="EMBL" id="KAB8205526.1"/>
    </source>
</evidence>
<protein>
    <submittedName>
        <fullName evidence="2">Uncharacterized protein</fullName>
    </submittedName>
</protein>
<dbReference type="VEuPathDB" id="FungiDB:BDV34DRAFT_100243"/>
<accession>A0A5N6DK94</accession>
<evidence type="ECO:0000256" key="1">
    <source>
        <dbReference type="SAM" id="MobiDB-lite"/>
    </source>
</evidence>
<evidence type="ECO:0000313" key="3">
    <source>
        <dbReference type="Proteomes" id="UP000326532"/>
    </source>
</evidence>
<sequence>MPTITDHTCGRCILTSGYTYTIESDRRGGLKPRQNLDECPSTMPHRNDNPSRKTPKRVSEKPIAAATDHLRDDPSVSRGVGFHLVDPCWDEGLPRKASGNV</sequence>
<dbReference type="Proteomes" id="UP000326532">
    <property type="component" value="Unassembled WGS sequence"/>
</dbReference>
<organism evidence="2 3">
    <name type="scientific">Aspergillus parasiticus</name>
    <dbReference type="NCBI Taxonomy" id="5067"/>
    <lineage>
        <taxon>Eukaryota</taxon>
        <taxon>Fungi</taxon>
        <taxon>Dikarya</taxon>
        <taxon>Ascomycota</taxon>
        <taxon>Pezizomycotina</taxon>
        <taxon>Eurotiomycetes</taxon>
        <taxon>Eurotiomycetidae</taxon>
        <taxon>Eurotiales</taxon>
        <taxon>Aspergillaceae</taxon>
        <taxon>Aspergillus</taxon>
        <taxon>Aspergillus subgen. Circumdati</taxon>
    </lineage>
</organism>
<reference evidence="2 3" key="1">
    <citation type="submission" date="2019-04" db="EMBL/GenBank/DDBJ databases">
        <title>Fungal friends and foes A comparative genomics study of 23 Aspergillus species from section Flavi.</title>
        <authorList>
            <consortium name="DOE Joint Genome Institute"/>
            <person name="Kjaerbolling I."/>
            <person name="Vesth T.C."/>
            <person name="Frisvad J.C."/>
            <person name="Nybo J.L."/>
            <person name="Theobald S."/>
            <person name="Kildgaard S."/>
            <person name="Petersen T.I."/>
            <person name="Kuo A."/>
            <person name="Sato A."/>
            <person name="Lyhne E.K."/>
            <person name="Kogle M.E."/>
            <person name="Wiebenga A."/>
            <person name="Kun R.S."/>
            <person name="Lubbers R.J."/>
            <person name="Makela M.R."/>
            <person name="Barry K."/>
            <person name="Chovatia M."/>
            <person name="Clum A."/>
            <person name="Daum C."/>
            <person name="Haridas S."/>
            <person name="He G."/>
            <person name="LaButti K."/>
            <person name="Lipzen A."/>
            <person name="Mondo S."/>
            <person name="Pangilinan J."/>
            <person name="Riley R."/>
            <person name="Salamov A."/>
            <person name="Simmons B.A."/>
            <person name="Magnuson J.K."/>
            <person name="Henrissat B."/>
            <person name="Mortensen U.H."/>
            <person name="Larsen T.O."/>
            <person name="De vries R.P."/>
            <person name="Grigoriev I.V."/>
            <person name="Machida M."/>
            <person name="Baker S.E."/>
            <person name="Andersen M.R."/>
        </authorList>
    </citation>
    <scope>NUCLEOTIDE SEQUENCE [LARGE SCALE GENOMIC DNA]</scope>
    <source>
        <strain evidence="2 3">CBS 117618</strain>
    </source>
</reference>
<gene>
    <name evidence="2" type="ORF">BDV34DRAFT_100243</name>
</gene>
<feature type="region of interest" description="Disordered" evidence="1">
    <location>
        <begin position="24"/>
        <end position="77"/>
    </location>
</feature>